<dbReference type="STRING" id="1798516.A2950_00200"/>
<dbReference type="PANTHER" id="PTHR42702">
    <property type="entry name" value="NUCLEOTIDE PYROPHOSPHOHYDROLASE"/>
    <property type="match status" value="1"/>
</dbReference>
<evidence type="ECO:0000313" key="3">
    <source>
        <dbReference type="Proteomes" id="UP000176714"/>
    </source>
</evidence>
<name>A0A1F6ERX3_9BACT</name>
<evidence type="ECO:0000313" key="2">
    <source>
        <dbReference type="EMBL" id="OGG76377.1"/>
    </source>
</evidence>
<gene>
    <name evidence="2" type="ORF">A2950_00200</name>
</gene>
<feature type="domain" description="NTP pyrophosphohydrolase MazG-like" evidence="1">
    <location>
        <begin position="147"/>
        <end position="203"/>
    </location>
</feature>
<dbReference type="EMBL" id="MFMD01000026">
    <property type="protein sequence ID" value="OGG76377.1"/>
    <property type="molecule type" value="Genomic_DNA"/>
</dbReference>
<dbReference type="Gene3D" id="1.10.287.1080">
    <property type="entry name" value="MazG-like"/>
    <property type="match status" value="1"/>
</dbReference>
<organism evidence="2 3">
    <name type="scientific">Candidatus Kaiserbacteria bacterium RIFCSPLOWO2_01_FULL_55_19</name>
    <dbReference type="NCBI Taxonomy" id="1798516"/>
    <lineage>
        <taxon>Bacteria</taxon>
        <taxon>Candidatus Kaiseribacteriota</taxon>
    </lineage>
</organism>
<dbReference type="Proteomes" id="UP000176714">
    <property type="component" value="Unassembled WGS sequence"/>
</dbReference>
<proteinExistence type="predicted"/>
<accession>A0A1F6ERX3</accession>
<protein>
    <recommendedName>
        <fullName evidence="1">NTP pyrophosphohydrolase MazG-like domain-containing protein</fullName>
    </recommendedName>
</protein>
<dbReference type="Pfam" id="PF03819">
    <property type="entry name" value="MazG"/>
    <property type="match status" value="1"/>
</dbReference>
<dbReference type="AlphaFoldDB" id="A0A1F6ERX3"/>
<sequence length="228" mass="26024">MASFKQTGSIKAFQAFIATVYALPDDRLYSIWDLLSQEQRFSMRALKGIRKQDIRKVKPNLLIALSWLMAIANRLHIDAEDEVWSRFPMRCSYCGKLPCVCKAKKVLARTRFKRDDARRPRSLRAFQQMFNAIYPPEHRTLADAGVHLAEEVGEVAEAVHNFLGRHIENQFDDIKVEIADLMSCIFGVANSAGIDITRELEKMFSRGCHVCHKAPCACNFSEVSRLET</sequence>
<reference evidence="2 3" key="1">
    <citation type="journal article" date="2016" name="Nat. Commun.">
        <title>Thousands of microbial genomes shed light on interconnected biogeochemical processes in an aquifer system.</title>
        <authorList>
            <person name="Anantharaman K."/>
            <person name="Brown C.T."/>
            <person name="Hug L.A."/>
            <person name="Sharon I."/>
            <person name="Castelle C.J."/>
            <person name="Probst A.J."/>
            <person name="Thomas B.C."/>
            <person name="Singh A."/>
            <person name="Wilkins M.J."/>
            <person name="Karaoz U."/>
            <person name="Brodie E.L."/>
            <person name="Williams K.H."/>
            <person name="Hubbard S.S."/>
            <person name="Banfield J.F."/>
        </authorList>
    </citation>
    <scope>NUCLEOTIDE SEQUENCE [LARGE SCALE GENOMIC DNA]</scope>
</reference>
<dbReference type="SUPFAM" id="SSF101386">
    <property type="entry name" value="all-alpha NTP pyrophosphatases"/>
    <property type="match status" value="1"/>
</dbReference>
<evidence type="ECO:0000259" key="1">
    <source>
        <dbReference type="Pfam" id="PF03819"/>
    </source>
</evidence>
<dbReference type="InterPro" id="IPR004518">
    <property type="entry name" value="MazG-like_dom"/>
</dbReference>
<dbReference type="PANTHER" id="PTHR42702:SF1">
    <property type="entry name" value="REGULATORY PROTEIN FOR BETA-LACTAMASE"/>
    <property type="match status" value="1"/>
</dbReference>
<comment type="caution">
    <text evidence="2">The sequence shown here is derived from an EMBL/GenBank/DDBJ whole genome shotgun (WGS) entry which is preliminary data.</text>
</comment>